<dbReference type="GO" id="GO:0032259">
    <property type="term" value="P:methylation"/>
    <property type="evidence" value="ECO:0007669"/>
    <property type="project" value="UniProtKB-KW"/>
</dbReference>
<dbReference type="PANTHER" id="PTHR44942">
    <property type="entry name" value="METHYLTRANSF_11 DOMAIN-CONTAINING PROTEIN"/>
    <property type="match status" value="1"/>
</dbReference>
<evidence type="ECO:0000313" key="5">
    <source>
        <dbReference type="EMBL" id="AZS51001.1"/>
    </source>
</evidence>
<dbReference type="GO" id="GO:0008757">
    <property type="term" value="F:S-adenosylmethionine-dependent methyltransferase activity"/>
    <property type="evidence" value="ECO:0007669"/>
    <property type="project" value="InterPro"/>
</dbReference>
<dbReference type="CDD" id="cd02440">
    <property type="entry name" value="AdoMet_MTases"/>
    <property type="match status" value="1"/>
</dbReference>
<dbReference type="InterPro" id="IPR051052">
    <property type="entry name" value="Diverse_substrate_MTase"/>
</dbReference>
<evidence type="ECO:0000313" key="6">
    <source>
        <dbReference type="Proteomes" id="UP000273143"/>
    </source>
</evidence>
<name>A0A3S9XF18_9GAMM</name>
<sequence>MKVDIQKNVDRFTGFAEIYDNVRPAMPTYPIEIITRYLGKKPDRVIDLGCGTGLSTNAWKGYCQQVIGVEPSIDMLAVAQLKTTDHMSFIHRYAYDTRLEDDCADVVICSQSFHWMEPVTTLSEVNRLLKENGVFATVDCDWPPVAKWQAEAAYSKLYDKVKKIERELPVINNSYVMYDKGKHLNNIKESGYFRYAREISFANTEPCTIDRFIQIIFSQGSLQTIIKKAPSLLDDDLRDFEKEIKKIYEQDDHFNIDFSYRMRVAIK</sequence>
<protein>
    <submittedName>
        <fullName evidence="5">Class I SAM-dependent methyltransferase</fullName>
    </submittedName>
</protein>
<dbReference type="Pfam" id="PF08241">
    <property type="entry name" value="Methyltransf_11"/>
    <property type="match status" value="1"/>
</dbReference>
<keyword evidence="6" id="KW-1185">Reference proteome</keyword>
<dbReference type="InterPro" id="IPR013216">
    <property type="entry name" value="Methyltransf_11"/>
</dbReference>
<dbReference type="RefSeq" id="WP_127163738.1">
    <property type="nucleotide sequence ID" value="NZ_CP029822.1"/>
</dbReference>
<accession>A0A3S9XF18</accession>
<dbReference type="KEGG" id="emo:DM558_09515"/>
<dbReference type="EMBL" id="CP029822">
    <property type="protein sequence ID" value="AZS51001.1"/>
    <property type="molecule type" value="Genomic_DNA"/>
</dbReference>
<reference evidence="6" key="1">
    <citation type="submission" date="2018-06" db="EMBL/GenBank/DDBJ databases">
        <title>Complete genome of Pseudomonas insecticola strain QZS01.</title>
        <authorList>
            <person name="Wang J."/>
            <person name="Su Q."/>
        </authorList>
    </citation>
    <scope>NUCLEOTIDE SEQUENCE [LARGE SCALE GENOMIC DNA]</scope>
    <source>
        <strain evidence="6">QZS01</strain>
    </source>
</reference>
<dbReference type="AlphaFoldDB" id="A0A3S9XF18"/>
<keyword evidence="3 5" id="KW-0808">Transferase</keyword>
<dbReference type="InterPro" id="IPR029063">
    <property type="entry name" value="SAM-dependent_MTases_sf"/>
</dbReference>
<proteinExistence type="inferred from homology"/>
<dbReference type="Gene3D" id="3.40.50.150">
    <property type="entry name" value="Vaccinia Virus protein VP39"/>
    <property type="match status" value="1"/>
</dbReference>
<feature type="domain" description="Methyltransferase type 11" evidence="4">
    <location>
        <begin position="47"/>
        <end position="136"/>
    </location>
</feature>
<gene>
    <name evidence="5" type="ORF">DM558_09515</name>
</gene>
<dbReference type="Proteomes" id="UP000273143">
    <property type="component" value="Chromosome"/>
</dbReference>
<keyword evidence="2 5" id="KW-0489">Methyltransferase</keyword>
<evidence type="ECO:0000256" key="1">
    <source>
        <dbReference type="ARBA" id="ARBA00008361"/>
    </source>
</evidence>
<evidence type="ECO:0000256" key="3">
    <source>
        <dbReference type="ARBA" id="ARBA00022679"/>
    </source>
</evidence>
<evidence type="ECO:0000256" key="2">
    <source>
        <dbReference type="ARBA" id="ARBA00022603"/>
    </source>
</evidence>
<comment type="similarity">
    <text evidence="1">Belongs to the methyltransferase superfamily.</text>
</comment>
<dbReference type="PANTHER" id="PTHR44942:SF4">
    <property type="entry name" value="METHYLTRANSFERASE TYPE 11 DOMAIN-CONTAINING PROTEIN"/>
    <property type="match status" value="1"/>
</dbReference>
<dbReference type="SUPFAM" id="SSF53335">
    <property type="entry name" value="S-adenosyl-L-methionine-dependent methyltransferases"/>
    <property type="match status" value="1"/>
</dbReference>
<organism evidence="5 6">
    <name type="scientific">Entomomonas moraniae</name>
    <dbReference type="NCBI Taxonomy" id="2213226"/>
    <lineage>
        <taxon>Bacteria</taxon>
        <taxon>Pseudomonadati</taxon>
        <taxon>Pseudomonadota</taxon>
        <taxon>Gammaproteobacteria</taxon>
        <taxon>Pseudomonadales</taxon>
        <taxon>Pseudomonadaceae</taxon>
        <taxon>Entomomonas</taxon>
    </lineage>
</organism>
<evidence type="ECO:0000259" key="4">
    <source>
        <dbReference type="Pfam" id="PF08241"/>
    </source>
</evidence>